<proteinExistence type="predicted"/>
<protein>
    <submittedName>
        <fullName evidence="1">Uncharacterized protein</fullName>
    </submittedName>
</protein>
<keyword evidence="2" id="KW-1185">Reference proteome</keyword>
<dbReference type="Proteomes" id="UP000244880">
    <property type="component" value="Unassembled WGS sequence"/>
</dbReference>
<dbReference type="AlphaFoldDB" id="A0A2R8BB80"/>
<evidence type="ECO:0000313" key="2">
    <source>
        <dbReference type="Proteomes" id="UP000244880"/>
    </source>
</evidence>
<sequence length="127" mass="14321">MQSRIRVRIIVAKALPMREMGSILITQSSLQRFNRIDHLALQPCLSLCQRFVEWSQTETIGRGFNPPTNSKAFVAQFAPKGCKNLIVFKPKGYSDFLPALVSERAVVIFVNSFAHNSSASRFSLKYV</sequence>
<evidence type="ECO:0000313" key="1">
    <source>
        <dbReference type="EMBL" id="SPH20333.1"/>
    </source>
</evidence>
<organism evidence="1 2">
    <name type="scientific">Ascidiaceihabitans donghaensis</name>
    <dbReference type="NCBI Taxonomy" id="1510460"/>
    <lineage>
        <taxon>Bacteria</taxon>
        <taxon>Pseudomonadati</taxon>
        <taxon>Pseudomonadota</taxon>
        <taxon>Alphaproteobacteria</taxon>
        <taxon>Rhodobacterales</taxon>
        <taxon>Paracoccaceae</taxon>
        <taxon>Ascidiaceihabitans</taxon>
    </lineage>
</organism>
<accession>A0A2R8BB80</accession>
<reference evidence="1 2" key="1">
    <citation type="submission" date="2018-03" db="EMBL/GenBank/DDBJ databases">
        <authorList>
            <person name="Keele B.F."/>
        </authorList>
    </citation>
    <scope>NUCLEOTIDE SEQUENCE [LARGE SCALE GENOMIC DNA]</scope>
    <source>
        <strain evidence="1 2">CECT 8599</strain>
    </source>
</reference>
<dbReference type="EMBL" id="OMOR01000001">
    <property type="protein sequence ID" value="SPH20333.1"/>
    <property type="molecule type" value="Genomic_DNA"/>
</dbReference>
<gene>
    <name evidence="1" type="ORF">ASD8599_01069</name>
</gene>
<name>A0A2R8BB80_9RHOB</name>